<evidence type="ECO:0000256" key="1">
    <source>
        <dbReference type="ARBA" id="ARBA00022448"/>
    </source>
</evidence>
<dbReference type="InterPro" id="IPR003439">
    <property type="entry name" value="ABC_transporter-like_ATP-bd"/>
</dbReference>
<keyword evidence="1" id="KW-0813">Transport</keyword>
<keyword evidence="3 6" id="KW-0067">ATP-binding</keyword>
<evidence type="ECO:0000313" key="7">
    <source>
        <dbReference type="Proteomes" id="UP000602050"/>
    </source>
</evidence>
<sequence length="489" mass="54702">MLKLERVTGGYFSDPIVQNISFSVEKGEFFGILGPNGSGKTTLLKIISGILPVMEGKILIDGKEIHQYSRKKLAQKIAVLSQISPQAFSYTVKETVELGRYAHQKGVFHQWTIEDEKIVQQVMEETNTLHLQHATLQELSGGEQQRVYLAQALVQQPDILLLDEPTNHLDLAHQKNLLDLLKKQKLTVVSVFHELNLASLYCDRLLLLNNGRMQLLSSPDEVLTESQIKEVYQTEVRKQAHYDIAKPQIHIKPELDSSDESRWNIDASLLKIEKEKIVLQSPKALRTVSSGVVGSGIGWRSVFINRKVPPDYQHARPVKEMEGYLANFGFPLTQTVAMMTAVEMDDACYGFYEEEDFSVLTVVTAGIGNAIDSTKAEKPVPVEVGTINIWVFVNGKLSDEAFIQGVMTATEGKAQVLRELEIVDEETKTIATGTPTDSILIAATQSGRNFPYAGAATDIGRCIGKSVYNETKKAIEKYLQRKQKERHRF</sequence>
<proteinExistence type="predicted"/>
<dbReference type="InterPro" id="IPR027417">
    <property type="entry name" value="P-loop_NTPase"/>
</dbReference>
<evidence type="ECO:0000256" key="4">
    <source>
        <dbReference type="ARBA" id="ARBA00022967"/>
    </source>
</evidence>
<dbReference type="InterPro" id="IPR003593">
    <property type="entry name" value="AAA+_ATPase"/>
</dbReference>
<dbReference type="SMART" id="SM00382">
    <property type="entry name" value="AAA"/>
    <property type="match status" value="1"/>
</dbReference>
<dbReference type="InterPro" id="IPR002808">
    <property type="entry name" value="AdoCbi_amidolase"/>
</dbReference>
<dbReference type="EMBL" id="BMEV01000025">
    <property type="protein sequence ID" value="GGH75925.1"/>
    <property type="molecule type" value="Genomic_DNA"/>
</dbReference>
<dbReference type="SUPFAM" id="SSF52540">
    <property type="entry name" value="P-loop containing nucleoside triphosphate hydrolases"/>
    <property type="match status" value="1"/>
</dbReference>
<evidence type="ECO:0000256" key="2">
    <source>
        <dbReference type="ARBA" id="ARBA00022741"/>
    </source>
</evidence>
<comment type="caution">
    <text evidence="6">The sequence shown here is derived from an EMBL/GenBank/DDBJ whole genome shotgun (WGS) entry which is preliminary data.</text>
</comment>
<dbReference type="FunFam" id="3.40.50.300:FF:000134">
    <property type="entry name" value="Iron-enterobactin ABC transporter ATP-binding protein"/>
    <property type="match status" value="1"/>
</dbReference>
<evidence type="ECO:0000313" key="6">
    <source>
        <dbReference type="EMBL" id="GGH75925.1"/>
    </source>
</evidence>
<feature type="domain" description="ABC transporter" evidence="5">
    <location>
        <begin position="2"/>
        <end position="235"/>
    </location>
</feature>
<evidence type="ECO:0000259" key="5">
    <source>
        <dbReference type="PROSITE" id="PS50893"/>
    </source>
</evidence>
<keyword evidence="7" id="KW-1185">Reference proteome</keyword>
<dbReference type="Pfam" id="PF01955">
    <property type="entry name" value="CbiZ"/>
    <property type="match status" value="1"/>
</dbReference>
<dbReference type="GO" id="GO:0005524">
    <property type="term" value="F:ATP binding"/>
    <property type="evidence" value="ECO:0007669"/>
    <property type="project" value="UniProtKB-KW"/>
</dbReference>
<gene>
    <name evidence="6" type="primary">yvrA</name>
    <name evidence="6" type="ORF">GCM10010978_16280</name>
</gene>
<evidence type="ECO:0000256" key="3">
    <source>
        <dbReference type="ARBA" id="ARBA00022840"/>
    </source>
</evidence>
<keyword evidence="4" id="KW-1278">Translocase</keyword>
<dbReference type="Gene3D" id="3.40.50.300">
    <property type="entry name" value="P-loop containing nucleotide triphosphate hydrolases"/>
    <property type="match status" value="1"/>
</dbReference>
<dbReference type="AlphaFoldDB" id="A0A8J2ZTM3"/>
<dbReference type="Proteomes" id="UP000602050">
    <property type="component" value="Unassembled WGS sequence"/>
</dbReference>
<dbReference type="GO" id="GO:0016887">
    <property type="term" value="F:ATP hydrolysis activity"/>
    <property type="evidence" value="ECO:0007669"/>
    <property type="project" value="InterPro"/>
</dbReference>
<name>A0A8J2ZTM3_9BACI</name>
<dbReference type="PROSITE" id="PS50893">
    <property type="entry name" value="ABC_TRANSPORTER_2"/>
    <property type="match status" value="1"/>
</dbReference>
<dbReference type="PANTHER" id="PTHR42794:SF1">
    <property type="entry name" value="HEMIN IMPORT ATP-BINDING PROTEIN HMUV"/>
    <property type="match status" value="1"/>
</dbReference>
<organism evidence="6 7">
    <name type="scientific">Compostibacillus humi</name>
    <dbReference type="NCBI Taxonomy" id="1245525"/>
    <lineage>
        <taxon>Bacteria</taxon>
        <taxon>Bacillati</taxon>
        <taxon>Bacillota</taxon>
        <taxon>Bacilli</taxon>
        <taxon>Bacillales</taxon>
        <taxon>Bacillaceae</taxon>
        <taxon>Compostibacillus</taxon>
    </lineage>
</organism>
<dbReference type="Pfam" id="PF00005">
    <property type="entry name" value="ABC_tran"/>
    <property type="match status" value="1"/>
</dbReference>
<dbReference type="RefSeq" id="WP_188391890.1">
    <property type="nucleotide sequence ID" value="NZ_BMEV01000025.1"/>
</dbReference>
<reference evidence="6" key="1">
    <citation type="journal article" date="2014" name="Int. J. Syst. Evol. Microbiol.">
        <title>Complete genome sequence of Corynebacterium casei LMG S-19264T (=DSM 44701T), isolated from a smear-ripened cheese.</title>
        <authorList>
            <consortium name="US DOE Joint Genome Institute (JGI-PGF)"/>
            <person name="Walter F."/>
            <person name="Albersmeier A."/>
            <person name="Kalinowski J."/>
            <person name="Ruckert C."/>
        </authorList>
    </citation>
    <scope>NUCLEOTIDE SEQUENCE</scope>
    <source>
        <strain evidence="6">CGMCC 1.12360</strain>
    </source>
</reference>
<protein>
    <submittedName>
        <fullName evidence="6">Putative ABC transporter ATP-binding protein YvrA</fullName>
    </submittedName>
</protein>
<dbReference type="PANTHER" id="PTHR42794">
    <property type="entry name" value="HEMIN IMPORT ATP-BINDING PROTEIN HMUV"/>
    <property type="match status" value="1"/>
</dbReference>
<reference evidence="6" key="2">
    <citation type="submission" date="2020-09" db="EMBL/GenBank/DDBJ databases">
        <authorList>
            <person name="Sun Q."/>
            <person name="Zhou Y."/>
        </authorList>
    </citation>
    <scope>NUCLEOTIDE SEQUENCE</scope>
    <source>
        <strain evidence="6">CGMCC 1.12360</strain>
    </source>
</reference>
<accession>A0A8J2ZTM3</accession>
<dbReference type="CDD" id="cd03214">
    <property type="entry name" value="ABC_Iron-Siderophores_B12_Hemin"/>
    <property type="match status" value="1"/>
</dbReference>
<keyword evidence="2" id="KW-0547">Nucleotide-binding</keyword>